<feature type="compositionally biased region" description="Polar residues" evidence="1">
    <location>
        <begin position="58"/>
        <end position="73"/>
    </location>
</feature>
<keyword evidence="2" id="KW-1185">Reference proteome</keyword>
<protein>
    <submittedName>
        <fullName evidence="3">Dedicator of cytokinesis protein 11-like</fullName>
    </submittedName>
</protein>
<reference evidence="3" key="1">
    <citation type="submission" date="2025-08" db="UniProtKB">
        <authorList>
            <consortium name="RefSeq"/>
        </authorList>
    </citation>
    <scope>IDENTIFICATION</scope>
    <source>
        <tissue evidence="3">Blood</tissue>
    </source>
</reference>
<evidence type="ECO:0000313" key="3">
    <source>
        <dbReference type="RefSeq" id="XP_010832092.1"/>
    </source>
</evidence>
<dbReference type="RefSeq" id="XP_010832092.1">
    <property type="nucleotide sequence ID" value="XM_010833790.1"/>
</dbReference>
<evidence type="ECO:0000313" key="2">
    <source>
        <dbReference type="Proteomes" id="UP000515208"/>
    </source>
</evidence>
<sequence length="126" mass="14160">MPNSASRDEFACGFTSPTNRGSLSTDKDTAYGSFQNGHGIKREDSRGSLIPEGATGFPDQSSTGENTRQSSTRSSVFQYNRLDQYEIRSLLMCYLYIVKMISEDTLLTYWNKVSPQELINILILLE</sequence>
<evidence type="ECO:0000256" key="1">
    <source>
        <dbReference type="SAM" id="MobiDB-lite"/>
    </source>
</evidence>
<feature type="region of interest" description="Disordered" evidence="1">
    <location>
        <begin position="1"/>
        <end position="73"/>
    </location>
</feature>
<dbReference type="GeneID" id="104984165"/>
<name>A0A6P3GZD4_BISBB</name>
<dbReference type="Proteomes" id="UP000515208">
    <property type="component" value="Unplaced"/>
</dbReference>
<gene>
    <name evidence="3" type="primary">LOC104984165</name>
</gene>
<accession>A0A6P3GZD4</accession>
<proteinExistence type="predicted"/>
<organism evidence="2 3">
    <name type="scientific">Bison bison bison</name>
    <name type="common">North American plains bison</name>
    <dbReference type="NCBI Taxonomy" id="43346"/>
    <lineage>
        <taxon>Eukaryota</taxon>
        <taxon>Metazoa</taxon>
        <taxon>Chordata</taxon>
        <taxon>Craniata</taxon>
        <taxon>Vertebrata</taxon>
        <taxon>Euteleostomi</taxon>
        <taxon>Mammalia</taxon>
        <taxon>Eutheria</taxon>
        <taxon>Laurasiatheria</taxon>
        <taxon>Artiodactyla</taxon>
        <taxon>Ruminantia</taxon>
        <taxon>Pecora</taxon>
        <taxon>Bovidae</taxon>
        <taxon>Bovinae</taxon>
        <taxon>Bison</taxon>
    </lineage>
</organism>
<dbReference type="AlphaFoldDB" id="A0A6P3GZD4"/>
<feature type="compositionally biased region" description="Polar residues" evidence="1">
    <location>
        <begin position="15"/>
        <end position="24"/>
    </location>
</feature>
<feature type="compositionally biased region" description="Basic and acidic residues" evidence="1">
    <location>
        <begin position="1"/>
        <end position="10"/>
    </location>
</feature>
<dbReference type="KEGG" id="bbis:104984165"/>